<dbReference type="PANTHER" id="PTHR33797">
    <property type="entry name" value="ORGANIC HYDROPEROXIDE RESISTANCE PROTEIN-LIKE"/>
    <property type="match status" value="1"/>
</dbReference>
<gene>
    <name evidence="2" type="ORF">AB5J58_20095</name>
</gene>
<organism evidence="2">
    <name type="scientific">Streptomyces sp. R08</name>
    <dbReference type="NCBI Taxonomy" id="3238624"/>
    <lineage>
        <taxon>Bacteria</taxon>
        <taxon>Bacillati</taxon>
        <taxon>Actinomycetota</taxon>
        <taxon>Actinomycetes</taxon>
        <taxon>Kitasatosporales</taxon>
        <taxon>Streptomycetaceae</taxon>
        <taxon>Streptomyces</taxon>
    </lineage>
</organism>
<dbReference type="Pfam" id="PF02566">
    <property type="entry name" value="OsmC"/>
    <property type="match status" value="1"/>
</dbReference>
<dbReference type="GO" id="GO:0006979">
    <property type="term" value="P:response to oxidative stress"/>
    <property type="evidence" value="ECO:0007669"/>
    <property type="project" value="InterPro"/>
</dbReference>
<accession>A0AB39M937</accession>
<evidence type="ECO:0000313" key="2">
    <source>
        <dbReference type="EMBL" id="XDQ02364.1"/>
    </source>
</evidence>
<dbReference type="PANTHER" id="PTHR33797:SF2">
    <property type="entry name" value="ORGANIC HYDROPEROXIDE RESISTANCE PROTEIN-LIKE"/>
    <property type="match status" value="1"/>
</dbReference>
<dbReference type="Gene3D" id="3.30.300.20">
    <property type="match status" value="1"/>
</dbReference>
<protein>
    <submittedName>
        <fullName evidence="2">Organic hydroperoxide resistance protein</fullName>
    </submittedName>
</protein>
<dbReference type="InterPro" id="IPR015946">
    <property type="entry name" value="KH_dom-like_a/b"/>
</dbReference>
<dbReference type="Gene3D" id="2.20.25.10">
    <property type="match status" value="1"/>
</dbReference>
<dbReference type="NCBIfam" id="TIGR03561">
    <property type="entry name" value="organ_hyd_perox"/>
    <property type="match status" value="1"/>
</dbReference>
<dbReference type="AlphaFoldDB" id="A0AB39M937"/>
<sequence length="139" mass="14791">MTEKAVYTAEAVATGDGRAGRVRTVDDGLVLDLALPPALGGSGRGSNPEELFAAGYAACFHNALRMVARRAKADVEGSQVTGRVTLLQEGWDFRLSVHLTVDVPGARLEEARKLAEEAHQACPYSKAIRGNVTVETELV</sequence>
<dbReference type="InterPro" id="IPR003718">
    <property type="entry name" value="OsmC/Ohr_fam"/>
</dbReference>
<dbReference type="InterPro" id="IPR036102">
    <property type="entry name" value="OsmC/Ohrsf"/>
</dbReference>
<comment type="similarity">
    <text evidence="1">Belongs to the OsmC/Ohr family.</text>
</comment>
<dbReference type="RefSeq" id="WP_369188510.1">
    <property type="nucleotide sequence ID" value="NZ_CP163431.1"/>
</dbReference>
<evidence type="ECO:0000256" key="1">
    <source>
        <dbReference type="ARBA" id="ARBA00007378"/>
    </source>
</evidence>
<dbReference type="InterPro" id="IPR019953">
    <property type="entry name" value="OHR"/>
</dbReference>
<name>A0AB39M937_9ACTN</name>
<proteinExistence type="inferred from homology"/>
<reference evidence="2" key="1">
    <citation type="submission" date="2024-07" db="EMBL/GenBank/DDBJ databases">
        <authorList>
            <person name="Yu S.T."/>
        </authorList>
    </citation>
    <scope>NUCLEOTIDE SEQUENCE</scope>
    <source>
        <strain evidence="2">R08</strain>
    </source>
</reference>
<dbReference type="EMBL" id="CP163431">
    <property type="protein sequence ID" value="XDQ02364.1"/>
    <property type="molecule type" value="Genomic_DNA"/>
</dbReference>
<dbReference type="SUPFAM" id="SSF82784">
    <property type="entry name" value="OsmC-like"/>
    <property type="match status" value="1"/>
</dbReference>